<dbReference type="RefSeq" id="WP_074705970.1">
    <property type="nucleotide sequence ID" value="NZ_FOHI01000003.1"/>
</dbReference>
<sequence length="170" mass="19111">MKRIFAASAVVVKKTGERGFTLVELTVVVAITAVLASAAIPLYELTVKREKEQELRVGLRQIREALDAYKGAVNEGRIVRQADESEYPRKLEDLVNGVPDLKHPAKRKIYFLRRLPRDPMADDPALPAADTWGKRSYESSPDNPQEGNDVFDVYSRSPRIGLNGIAYDKW</sequence>
<keyword evidence="2" id="KW-1133">Transmembrane helix</keyword>
<dbReference type="PROSITE" id="PS00409">
    <property type="entry name" value="PROKAR_NTER_METHYL"/>
    <property type="match status" value="1"/>
</dbReference>
<dbReference type="NCBIfam" id="TIGR02532">
    <property type="entry name" value="IV_pilin_GFxxxE"/>
    <property type="match status" value="1"/>
</dbReference>
<keyword evidence="2" id="KW-0812">Transmembrane</keyword>
<dbReference type="OrthoDB" id="9790526at2"/>
<feature type="transmembrane region" description="Helical" evidence="2">
    <location>
        <begin position="20"/>
        <end position="43"/>
    </location>
</feature>
<feature type="region of interest" description="Disordered" evidence="1">
    <location>
        <begin position="121"/>
        <end position="153"/>
    </location>
</feature>
<proteinExistence type="predicted"/>
<dbReference type="EMBL" id="FOHI01000003">
    <property type="protein sequence ID" value="SET08739.1"/>
    <property type="molecule type" value="Genomic_DNA"/>
</dbReference>
<evidence type="ECO:0000256" key="2">
    <source>
        <dbReference type="SAM" id="Phobius"/>
    </source>
</evidence>
<dbReference type="Pfam" id="PF07963">
    <property type="entry name" value="N_methyl"/>
    <property type="match status" value="1"/>
</dbReference>
<dbReference type="InterPro" id="IPR045584">
    <property type="entry name" value="Pilin-like"/>
</dbReference>
<evidence type="ECO:0000256" key="1">
    <source>
        <dbReference type="SAM" id="MobiDB-lite"/>
    </source>
</evidence>
<name>A0A1I0BP16_9PROT</name>
<dbReference type="PANTHER" id="PTHR30093:SF47">
    <property type="entry name" value="TYPE IV PILUS NON-CORE MINOR PILIN PILE"/>
    <property type="match status" value="1"/>
</dbReference>
<evidence type="ECO:0000313" key="3">
    <source>
        <dbReference type="EMBL" id="SET08739.1"/>
    </source>
</evidence>
<dbReference type="InterPro" id="IPR012902">
    <property type="entry name" value="N_methyl_site"/>
</dbReference>
<reference evidence="3 4" key="1">
    <citation type="submission" date="2016-10" db="EMBL/GenBank/DDBJ databases">
        <authorList>
            <person name="de Groot N.N."/>
        </authorList>
    </citation>
    <scope>NUCLEOTIDE SEQUENCE [LARGE SCALE GENOMIC DNA]</scope>
    <source>
        <strain evidence="3 4">Nl7</strain>
    </source>
</reference>
<protein>
    <submittedName>
        <fullName evidence="3">General secretion pathway protein G</fullName>
    </submittedName>
</protein>
<accession>A0A1I0BP16</accession>
<dbReference type="Gene3D" id="3.30.700.10">
    <property type="entry name" value="Glycoprotein, Type 4 Pilin"/>
    <property type="match status" value="1"/>
</dbReference>
<evidence type="ECO:0000313" key="4">
    <source>
        <dbReference type="Proteomes" id="UP000183339"/>
    </source>
</evidence>
<keyword evidence="2" id="KW-0472">Membrane</keyword>
<gene>
    <name evidence="3" type="ORF">SAMN05216412_10392</name>
</gene>
<dbReference type="PANTHER" id="PTHR30093">
    <property type="entry name" value="GENERAL SECRETION PATHWAY PROTEIN G"/>
    <property type="match status" value="1"/>
</dbReference>
<dbReference type="Proteomes" id="UP000183339">
    <property type="component" value="Unassembled WGS sequence"/>
</dbReference>
<dbReference type="SUPFAM" id="SSF54523">
    <property type="entry name" value="Pili subunits"/>
    <property type="match status" value="1"/>
</dbReference>
<dbReference type="AlphaFoldDB" id="A0A1I0BP16"/>
<organism evidence="3 4">
    <name type="scientific">Nitrosospira multiformis</name>
    <dbReference type="NCBI Taxonomy" id="1231"/>
    <lineage>
        <taxon>Bacteria</taxon>
        <taxon>Pseudomonadati</taxon>
        <taxon>Pseudomonadota</taxon>
        <taxon>Betaproteobacteria</taxon>
        <taxon>Nitrosomonadales</taxon>
        <taxon>Nitrosomonadaceae</taxon>
        <taxon>Nitrosospira</taxon>
    </lineage>
</organism>